<keyword evidence="2" id="KW-0732">Signal</keyword>
<feature type="compositionally biased region" description="Low complexity" evidence="1">
    <location>
        <begin position="44"/>
        <end position="64"/>
    </location>
</feature>
<dbReference type="Proteomes" id="UP000283586">
    <property type="component" value="Unassembled WGS sequence"/>
</dbReference>
<evidence type="ECO:0000313" key="6">
    <source>
        <dbReference type="Proteomes" id="UP000283586"/>
    </source>
</evidence>
<evidence type="ECO:0000256" key="2">
    <source>
        <dbReference type="SAM" id="SignalP"/>
    </source>
</evidence>
<dbReference type="EMBL" id="QRQN01000012">
    <property type="protein sequence ID" value="RHN07489.1"/>
    <property type="molecule type" value="Genomic_DNA"/>
</dbReference>
<dbReference type="OrthoDB" id="55273at2"/>
<dbReference type="SUPFAM" id="SSF53850">
    <property type="entry name" value="Periplasmic binding protein-like II"/>
    <property type="match status" value="1"/>
</dbReference>
<evidence type="ECO:0000313" key="4">
    <source>
        <dbReference type="EMBL" id="RHN07489.1"/>
    </source>
</evidence>
<reference evidence="3 5" key="1">
    <citation type="submission" date="2015-09" db="EMBL/GenBank/DDBJ databases">
        <authorList>
            <consortium name="Pathogen Informatics"/>
        </authorList>
    </citation>
    <scope>NUCLEOTIDE SEQUENCE [LARGE SCALE GENOMIC DNA]</scope>
    <source>
        <strain evidence="3 5">2789STDY5834960</strain>
    </source>
</reference>
<evidence type="ECO:0000313" key="3">
    <source>
        <dbReference type="EMBL" id="CUN18640.1"/>
    </source>
</evidence>
<dbReference type="Gene3D" id="3.40.190.10">
    <property type="entry name" value="Periplasmic binding protein-like II"/>
    <property type="match status" value="1"/>
</dbReference>
<dbReference type="RefSeq" id="WP_055194728.1">
    <property type="nucleotide sequence ID" value="NZ_CABIYH010000017.1"/>
</dbReference>
<feature type="signal peptide" evidence="2">
    <location>
        <begin position="1"/>
        <end position="19"/>
    </location>
</feature>
<protein>
    <submittedName>
        <fullName evidence="4">Carbohydrate ABC transporter substrate-binding protein</fullName>
    </submittedName>
    <submittedName>
        <fullName evidence="3">Maltose-binding periplasmic proteins/domains</fullName>
    </submittedName>
</protein>
<dbReference type="PaxDb" id="166486-ERS852572_02332"/>
<organism evidence="3 5">
    <name type="scientific">Roseburia intestinalis</name>
    <dbReference type="NCBI Taxonomy" id="166486"/>
    <lineage>
        <taxon>Bacteria</taxon>
        <taxon>Bacillati</taxon>
        <taxon>Bacillota</taxon>
        <taxon>Clostridia</taxon>
        <taxon>Lachnospirales</taxon>
        <taxon>Lachnospiraceae</taxon>
        <taxon>Roseburia</taxon>
    </lineage>
</organism>
<sequence>MKRRIVSMMLVAAMGTALLAGCGGNTANSSTAETSNDTAKEDTAPVTETADTDAETAGTDAETGTSDEGKVLNIYCWNEEFKSRLTDHYPGYTEVDATTGTIGDVTVKWNITPSDDMAYQNNLDAALLKQSDAAADDKIDIFLVEADYALKYVDTDYTMAVTDLGITDEDLSKQYQYTKDVVTNSDGVLKGLSWQGCPGVLFYNRDAAKAVLGSDDPAEVQNYVKDWDTFNDTAKKMKDAGYTITSSVNDTYRVYSNNVSSKWVVDGKINIDDNIMKWVDDSKELVDAGETGTYDMWSDDWKKGFYPEGNVFCYFGPAWLVNFSMAADTEGSIGYNGGWGATEGPQGFFWGGTWICAATGTDNQSLVKDILLQMTTNDDVMREIIEKDDDFVNNQDVIVEMADSSYASKILGGQNPLGIYNEGVSKLDLSNLSSYDQGCNEEFQHAMKNYFEGSATKEEALDLFYKSVLEKYPELTY</sequence>
<accession>A0A173UW87</accession>
<evidence type="ECO:0000256" key="1">
    <source>
        <dbReference type="SAM" id="MobiDB-lite"/>
    </source>
</evidence>
<dbReference type="AlphaFoldDB" id="A0A173UW87"/>
<feature type="chain" id="PRO_5038292998" evidence="2">
    <location>
        <begin position="20"/>
        <end position="477"/>
    </location>
</feature>
<gene>
    <name evidence="4" type="ORF">DWZ31_10915</name>
    <name evidence="3" type="ORF">ERS852572_02332</name>
</gene>
<dbReference type="PROSITE" id="PS51257">
    <property type="entry name" value="PROKAR_LIPOPROTEIN"/>
    <property type="match status" value="1"/>
</dbReference>
<name>A0A173UW87_9FIRM</name>
<dbReference type="InterPro" id="IPR050490">
    <property type="entry name" value="Bact_solute-bd_prot1"/>
</dbReference>
<evidence type="ECO:0000313" key="5">
    <source>
        <dbReference type="Proteomes" id="UP000095350"/>
    </source>
</evidence>
<dbReference type="PANTHER" id="PTHR43649:SF12">
    <property type="entry name" value="DIACETYLCHITOBIOSE BINDING PROTEIN DASA"/>
    <property type="match status" value="1"/>
</dbReference>
<dbReference type="EMBL" id="CYXZ01000017">
    <property type="protein sequence ID" value="CUN18640.1"/>
    <property type="molecule type" value="Genomic_DNA"/>
</dbReference>
<dbReference type="PANTHER" id="PTHR43649">
    <property type="entry name" value="ARABINOSE-BINDING PROTEIN-RELATED"/>
    <property type="match status" value="1"/>
</dbReference>
<proteinExistence type="predicted"/>
<feature type="compositionally biased region" description="Polar residues" evidence="1">
    <location>
        <begin position="26"/>
        <end position="37"/>
    </location>
</feature>
<feature type="region of interest" description="Disordered" evidence="1">
    <location>
        <begin position="26"/>
        <end position="65"/>
    </location>
</feature>
<dbReference type="Proteomes" id="UP000095350">
    <property type="component" value="Unassembled WGS sequence"/>
</dbReference>
<dbReference type="STRING" id="166486.ERS852572_02332"/>
<reference evidence="4 6" key="2">
    <citation type="submission" date="2018-08" db="EMBL/GenBank/DDBJ databases">
        <title>A genome reference for cultivated species of the human gut microbiota.</title>
        <authorList>
            <person name="Zou Y."/>
            <person name="Xue W."/>
            <person name="Luo G."/>
        </authorList>
    </citation>
    <scope>NUCLEOTIDE SEQUENCE [LARGE SCALE GENOMIC DNA]</scope>
    <source>
        <strain evidence="4 6">AF31-21AC</strain>
    </source>
</reference>